<evidence type="ECO:0000313" key="5">
    <source>
        <dbReference type="Proteomes" id="UP001302666"/>
    </source>
</evidence>
<gene>
    <name evidence="2" type="ORF">CLV89_101142</name>
    <name evidence="3" type="ORF">R1T40_13250</name>
</gene>
<dbReference type="InterPro" id="IPR008620">
    <property type="entry name" value="FixH"/>
</dbReference>
<proteinExistence type="predicted"/>
<keyword evidence="1" id="KW-0472">Membrane</keyword>
<reference evidence="3 5" key="2">
    <citation type="submission" date="2023-10" db="EMBL/GenBank/DDBJ databases">
        <title>Eight complete genome sequences of bacteria isolated from laboratory stock of Giant Kelp gametophytes.</title>
        <authorList>
            <person name="Tolentino B."/>
            <person name="Nuzhdin S."/>
        </authorList>
    </citation>
    <scope>NUCLEOTIDE SEQUENCE [LARGE SCALE GENOMIC DNA]</scope>
    <source>
        <strain evidence="3 5">LC.270.F.C4</strain>
    </source>
</reference>
<feature type="transmembrane region" description="Helical" evidence="1">
    <location>
        <begin position="17"/>
        <end position="37"/>
    </location>
</feature>
<dbReference type="PIRSF" id="PIRSF011386">
    <property type="entry name" value="FixH"/>
    <property type="match status" value="1"/>
</dbReference>
<name>A0A2T1AMS5_TRISK</name>
<evidence type="ECO:0000313" key="2">
    <source>
        <dbReference type="EMBL" id="PRZ49926.1"/>
    </source>
</evidence>
<dbReference type="InterPro" id="IPR018037">
    <property type="entry name" value="FixH_proteobacterial"/>
</dbReference>
<dbReference type="EMBL" id="CP136704">
    <property type="protein sequence ID" value="WOI31928.1"/>
    <property type="molecule type" value="Genomic_DNA"/>
</dbReference>
<keyword evidence="5" id="KW-1185">Reference proteome</keyword>
<evidence type="ECO:0000256" key="1">
    <source>
        <dbReference type="SAM" id="Phobius"/>
    </source>
</evidence>
<protein>
    <submittedName>
        <fullName evidence="3">FixH family protein</fullName>
    </submittedName>
    <submittedName>
        <fullName evidence="2">Nitrogen fixation protein FixH</fullName>
    </submittedName>
</protein>
<organism evidence="2 4">
    <name type="scientific">Tritonibacter scottomollicae</name>
    <name type="common">Epibacterium scottomollicae</name>
    <dbReference type="NCBI Taxonomy" id="483013"/>
    <lineage>
        <taxon>Bacteria</taxon>
        <taxon>Pseudomonadati</taxon>
        <taxon>Pseudomonadota</taxon>
        <taxon>Alphaproteobacteria</taxon>
        <taxon>Rhodobacterales</taxon>
        <taxon>Paracoccaceae</taxon>
        <taxon>Tritonibacter</taxon>
    </lineage>
</organism>
<dbReference type="Proteomes" id="UP001302666">
    <property type="component" value="Chromosome"/>
</dbReference>
<dbReference type="Proteomes" id="UP000237718">
    <property type="component" value="Unassembled WGS sequence"/>
</dbReference>
<keyword evidence="1" id="KW-1133">Transmembrane helix</keyword>
<dbReference type="Pfam" id="PF05751">
    <property type="entry name" value="FixH"/>
    <property type="match status" value="1"/>
</dbReference>
<reference evidence="2 4" key="1">
    <citation type="submission" date="2018-03" db="EMBL/GenBank/DDBJ databases">
        <title>Genomic Encyclopedia of Archaeal and Bacterial Type Strains, Phase II (KMG-II): from individual species to whole genera.</title>
        <authorList>
            <person name="Goeker M."/>
        </authorList>
    </citation>
    <scope>NUCLEOTIDE SEQUENCE [LARGE SCALE GENOMIC DNA]</scope>
    <source>
        <strain evidence="2 4">DSM 25328</strain>
    </source>
</reference>
<keyword evidence="1" id="KW-0812">Transmembrane</keyword>
<evidence type="ECO:0000313" key="3">
    <source>
        <dbReference type="EMBL" id="WOI31928.1"/>
    </source>
</evidence>
<dbReference type="RefSeq" id="WP_106161537.1">
    <property type="nucleotide sequence ID" value="NZ_CP136704.1"/>
</dbReference>
<dbReference type="EMBL" id="PVUF01000001">
    <property type="protein sequence ID" value="PRZ49926.1"/>
    <property type="molecule type" value="Genomic_DNA"/>
</dbReference>
<dbReference type="AlphaFoldDB" id="A0A2T1AMS5"/>
<sequence length="158" mass="17174">MTTETPAKQREFTGKHMLALCVGCFGIIIAVNIYMAVSAVRTFPGLEVKNSYVASQEFDIRRAAQEALGWSVYASAVGDRVKLEITDRNGAPVEAASLTATLGRATHVKDDQTPAFVFDGDAYVAPAKLAPGNWNIRMVARAEDGTEFSQRVILHVQK</sequence>
<accession>A0A2T1AMS5</accession>
<evidence type="ECO:0000313" key="4">
    <source>
        <dbReference type="Proteomes" id="UP000237718"/>
    </source>
</evidence>
<dbReference type="OrthoDB" id="1495896at2"/>